<feature type="transmembrane region" description="Helical" evidence="6">
    <location>
        <begin position="304"/>
        <end position="329"/>
    </location>
</feature>
<evidence type="ECO:0000256" key="4">
    <source>
        <dbReference type="ARBA" id="ARBA00022989"/>
    </source>
</evidence>
<evidence type="ECO:0000256" key="2">
    <source>
        <dbReference type="ARBA" id="ARBA00022448"/>
    </source>
</evidence>
<evidence type="ECO:0000256" key="3">
    <source>
        <dbReference type="ARBA" id="ARBA00022692"/>
    </source>
</evidence>
<feature type="transmembrane region" description="Helical" evidence="6">
    <location>
        <begin position="139"/>
        <end position="158"/>
    </location>
</feature>
<feature type="transmembrane region" description="Helical" evidence="6">
    <location>
        <begin position="349"/>
        <end position="367"/>
    </location>
</feature>
<keyword evidence="2" id="KW-0813">Transport</keyword>
<organism evidence="7">
    <name type="scientific">freshwater metagenome</name>
    <dbReference type="NCBI Taxonomy" id="449393"/>
    <lineage>
        <taxon>unclassified sequences</taxon>
        <taxon>metagenomes</taxon>
        <taxon>ecological metagenomes</taxon>
    </lineage>
</organism>
<feature type="transmembrane region" description="Helical" evidence="6">
    <location>
        <begin position="32"/>
        <end position="48"/>
    </location>
</feature>
<dbReference type="EMBL" id="CAFAAB010000116">
    <property type="protein sequence ID" value="CAB4788777.1"/>
    <property type="molecule type" value="Genomic_DNA"/>
</dbReference>
<accession>A0A6J6X3W3</accession>
<gene>
    <name evidence="7" type="ORF">UFOPK2958_01005</name>
</gene>
<dbReference type="GO" id="GO:0005384">
    <property type="term" value="F:manganese ion transmembrane transporter activity"/>
    <property type="evidence" value="ECO:0007669"/>
    <property type="project" value="TreeGrafter"/>
</dbReference>
<evidence type="ECO:0000256" key="6">
    <source>
        <dbReference type="SAM" id="Phobius"/>
    </source>
</evidence>
<comment type="subcellular location">
    <subcellularLocation>
        <location evidence="1">Membrane</location>
        <topology evidence="1">Multi-pass membrane protein</topology>
    </subcellularLocation>
</comment>
<feature type="transmembrane region" description="Helical" evidence="6">
    <location>
        <begin position="113"/>
        <end position="133"/>
    </location>
</feature>
<feature type="transmembrane region" description="Helical" evidence="6">
    <location>
        <begin position="499"/>
        <end position="520"/>
    </location>
</feature>
<dbReference type="GO" id="GO:0034755">
    <property type="term" value="P:iron ion transmembrane transport"/>
    <property type="evidence" value="ECO:0007669"/>
    <property type="project" value="TreeGrafter"/>
</dbReference>
<dbReference type="PANTHER" id="PTHR11706:SF33">
    <property type="entry name" value="NATURAL RESISTANCE-ASSOCIATED MACROPHAGE PROTEIN 2"/>
    <property type="match status" value="1"/>
</dbReference>
<keyword evidence="5 6" id="KW-0472">Membrane</keyword>
<protein>
    <submittedName>
        <fullName evidence="7">Unannotated protein</fullName>
    </submittedName>
</protein>
<keyword evidence="4 6" id="KW-1133">Transmembrane helix</keyword>
<dbReference type="InterPro" id="IPR001046">
    <property type="entry name" value="NRAMP_fam"/>
</dbReference>
<dbReference type="PANTHER" id="PTHR11706">
    <property type="entry name" value="SOLUTE CARRIER PROTEIN FAMILY 11 MEMBER"/>
    <property type="match status" value="1"/>
</dbReference>
<feature type="transmembrane region" description="Helical" evidence="6">
    <location>
        <begin position="444"/>
        <end position="465"/>
    </location>
</feature>
<dbReference type="GO" id="GO:0015086">
    <property type="term" value="F:cadmium ion transmembrane transporter activity"/>
    <property type="evidence" value="ECO:0007669"/>
    <property type="project" value="TreeGrafter"/>
</dbReference>
<feature type="transmembrane region" description="Helical" evidence="6">
    <location>
        <begin position="410"/>
        <end position="432"/>
    </location>
</feature>
<feature type="transmembrane region" description="Helical" evidence="6">
    <location>
        <begin position="68"/>
        <end position="92"/>
    </location>
</feature>
<feature type="transmembrane region" description="Helical" evidence="6">
    <location>
        <begin position="373"/>
        <end position="398"/>
    </location>
</feature>
<dbReference type="GO" id="GO:0005886">
    <property type="term" value="C:plasma membrane"/>
    <property type="evidence" value="ECO:0007669"/>
    <property type="project" value="TreeGrafter"/>
</dbReference>
<evidence type="ECO:0000256" key="5">
    <source>
        <dbReference type="ARBA" id="ARBA00023136"/>
    </source>
</evidence>
<name>A0A6J6X3W3_9ZZZZ</name>
<evidence type="ECO:0000313" key="7">
    <source>
        <dbReference type="EMBL" id="CAB4788777.1"/>
    </source>
</evidence>
<dbReference type="AlphaFoldDB" id="A0A6J6X3W3"/>
<sequence length="526" mass="55919">MTKQGQENDIAGAFGTIRATDNESRRGFKARLLTLLAIVGPGLIVMVGDNDAGGISTYAQAGQNFGYSLLWTLPLLIPVLMVNQEMVARLGAVSGLGHGRLIRERLGRRWGNLATGSILFLNFLILITEFIGISLSTSYFGAPAYITVPLAAVLLFTVTAAGTFRSWERLMMLFVAVNVLIVPLLIVSNASGHATMHGLTMPSIRGGATSGGILLIISIIGTTVAPWQLFFQQSNIVDKRITPRWLNYERVDTLLGSIIVVVSASAIIVAAAAGLSPHGGTSSYTDALGVAQGFARYVGHGSGAMFAILLLNASIIGAAAVTLASSYAFGDLTGSRQGLDSRLWEAKGFYGAFAALLAVASAVTLLPGAPLGIITLAVQAMCGLMLPSTTIFVLMLANDREVLGPWTNTRWMNAIATVVIGALIALSVTLMVSTLFPSVNVMRLLVDLSVVVGCVLAILVPWTFIHTGPAPTYDIKRADWRMPRLALVTPLPMSRGRRFLLRSVAVYLAVAGVMLVWRMIQLGVHQ</sequence>
<proteinExistence type="predicted"/>
<feature type="transmembrane region" description="Helical" evidence="6">
    <location>
        <begin position="251"/>
        <end position="275"/>
    </location>
</feature>
<evidence type="ECO:0000256" key="1">
    <source>
        <dbReference type="ARBA" id="ARBA00004141"/>
    </source>
</evidence>
<keyword evidence="3 6" id="KW-0812">Transmembrane</keyword>
<feature type="transmembrane region" description="Helical" evidence="6">
    <location>
        <begin position="211"/>
        <end position="230"/>
    </location>
</feature>
<dbReference type="Pfam" id="PF01566">
    <property type="entry name" value="Nramp"/>
    <property type="match status" value="1"/>
</dbReference>
<reference evidence="7" key="1">
    <citation type="submission" date="2020-05" db="EMBL/GenBank/DDBJ databases">
        <authorList>
            <person name="Chiriac C."/>
            <person name="Salcher M."/>
            <person name="Ghai R."/>
            <person name="Kavagutti S V."/>
        </authorList>
    </citation>
    <scope>NUCLEOTIDE SEQUENCE</scope>
</reference>
<feature type="transmembrane region" description="Helical" evidence="6">
    <location>
        <begin position="170"/>
        <end position="191"/>
    </location>
</feature>